<keyword evidence="2" id="KW-1185">Reference proteome</keyword>
<organism evidence="1 2">
    <name type="scientific">Dyella mobilis</name>
    <dbReference type="NCBI Taxonomy" id="1849582"/>
    <lineage>
        <taxon>Bacteria</taxon>
        <taxon>Pseudomonadati</taxon>
        <taxon>Pseudomonadota</taxon>
        <taxon>Gammaproteobacteria</taxon>
        <taxon>Lysobacterales</taxon>
        <taxon>Rhodanobacteraceae</taxon>
        <taxon>Dyella</taxon>
    </lineage>
</organism>
<comment type="caution">
    <text evidence="1">The sequence shown here is derived from an EMBL/GenBank/DDBJ whole genome shotgun (WGS) entry which is preliminary data.</text>
</comment>
<accession>A0ABS2KD65</accession>
<dbReference type="InterPro" id="IPR036648">
    <property type="entry name" value="CN_Hdrase_a/SCN_Hdrase_g_sf"/>
</dbReference>
<proteinExistence type="predicted"/>
<dbReference type="NCBIfam" id="TIGR03795">
    <property type="entry name" value="RNP_Burkhold"/>
    <property type="match status" value="1"/>
</dbReference>
<evidence type="ECO:0000313" key="1">
    <source>
        <dbReference type="EMBL" id="MBM7128303.1"/>
    </source>
</evidence>
<protein>
    <submittedName>
        <fullName evidence="1">BMA_0021/BMA_0022 family TOMM bacteriocin</fullName>
    </submittedName>
</protein>
<reference evidence="1" key="1">
    <citation type="submission" date="2020-10" db="EMBL/GenBank/DDBJ databases">
        <title>Phylogeny of dyella-like bacteria.</title>
        <authorList>
            <person name="Fu J."/>
        </authorList>
    </citation>
    <scope>NUCLEOTIDE SEQUENCE</scope>
    <source>
        <strain evidence="1">DHON07</strain>
    </source>
</reference>
<gene>
    <name evidence="1" type="ORF">ISS99_02110</name>
</gene>
<dbReference type="RefSeq" id="WP_204629918.1">
    <property type="nucleotide sequence ID" value="NZ_BSOC01000010.1"/>
</dbReference>
<dbReference type="EMBL" id="JADIKF010000032">
    <property type="protein sequence ID" value="MBM7128303.1"/>
    <property type="molecule type" value="Genomic_DNA"/>
</dbReference>
<dbReference type="Proteomes" id="UP001430193">
    <property type="component" value="Unassembled WGS sequence"/>
</dbReference>
<dbReference type="SUPFAM" id="SSF56209">
    <property type="entry name" value="Nitrile hydratase alpha chain"/>
    <property type="match status" value="1"/>
</dbReference>
<dbReference type="InterPro" id="IPR022261">
    <property type="entry name" value="RNP_Burkhold"/>
</dbReference>
<sequence length="112" mass="13199">MSLPLSIYDKFLHYRTITLKVIAKCWNDQEFKKRYLENPKKALRDEFGYDFPFSLQLEAFDHCGHWSKELGIDLIRNDANTLTIILPKAPPEELRAEALAQYYSTHMTFLQS</sequence>
<evidence type="ECO:0000313" key="2">
    <source>
        <dbReference type="Proteomes" id="UP001430193"/>
    </source>
</evidence>
<dbReference type="Gene3D" id="3.90.330.10">
    <property type="entry name" value="Nitrile hydratase alpha /Thiocyanate hydrolase gamma"/>
    <property type="match status" value="1"/>
</dbReference>
<name>A0ABS2KD65_9GAMM</name>